<reference evidence="3 4" key="1">
    <citation type="submission" date="2020-08" db="EMBL/GenBank/DDBJ databases">
        <title>Genomic Encyclopedia of Type Strains, Phase IV (KMG-IV): sequencing the most valuable type-strain genomes for metagenomic binning, comparative biology and taxonomic classification.</title>
        <authorList>
            <person name="Goeker M."/>
        </authorList>
    </citation>
    <scope>NUCLEOTIDE SEQUENCE [LARGE SCALE GENOMIC DNA]</scope>
    <source>
        <strain evidence="3 4">DSM 11099</strain>
    </source>
</reference>
<keyword evidence="1" id="KW-0812">Transmembrane</keyword>
<feature type="transmembrane region" description="Helical" evidence="1">
    <location>
        <begin position="16"/>
        <end position="38"/>
    </location>
</feature>
<organism evidence="3 4">
    <name type="scientific">Aquamicrobium lusatiense</name>
    <dbReference type="NCBI Taxonomy" id="89772"/>
    <lineage>
        <taxon>Bacteria</taxon>
        <taxon>Pseudomonadati</taxon>
        <taxon>Pseudomonadota</taxon>
        <taxon>Alphaproteobacteria</taxon>
        <taxon>Hyphomicrobiales</taxon>
        <taxon>Phyllobacteriaceae</taxon>
        <taxon>Aquamicrobium</taxon>
    </lineage>
</organism>
<proteinExistence type="predicted"/>
<feature type="transmembrane region" description="Helical" evidence="1">
    <location>
        <begin position="113"/>
        <end position="131"/>
    </location>
</feature>
<dbReference type="GO" id="GO:0016020">
    <property type="term" value="C:membrane"/>
    <property type="evidence" value="ECO:0007669"/>
    <property type="project" value="UniProtKB-SubCell"/>
</dbReference>
<dbReference type="EMBL" id="JACHEU010000002">
    <property type="protein sequence ID" value="MBB6013699.1"/>
    <property type="molecule type" value="Genomic_DNA"/>
</dbReference>
<protein>
    <recommendedName>
        <fullName evidence="2">Inositolphosphotransferase Aur1/Ipt1 domain-containing protein</fullName>
    </recommendedName>
</protein>
<feature type="transmembrane region" description="Helical" evidence="1">
    <location>
        <begin position="206"/>
        <end position="226"/>
    </location>
</feature>
<feature type="domain" description="Inositolphosphotransferase Aur1/Ipt1" evidence="2">
    <location>
        <begin position="82"/>
        <end position="271"/>
    </location>
</feature>
<evidence type="ECO:0000256" key="1">
    <source>
        <dbReference type="SAM" id="Phobius"/>
    </source>
</evidence>
<sequence>MLAIDAMLILLHPAKVAWGSYAVLGLLVMLFLGLGSWYRHSGRSRELGSAITTVGIFILFSNSVSLLNYLLTPNSRPLIDDWLIRMDTLLGYSWPQIIAWAADYPLISQAMRLAYNATLIQVAVLIIALVFTNRIRHLHAFTLSLSISGLIAVIFWAFFPSLGPSAYYQVPKDILLRVHPVVSTEYRATILSHFKHGSSIISPDEIRGMIAFPSMHIVMAGLSLLFSRPMKWLFFPYLAIVIMVIPGVLVHGGHHLVDIPAGLTLMVLALMATGKVMTLGYPVGPGRFAVTPASNT</sequence>
<accession>A0A7W9VVC5</accession>
<feature type="transmembrane region" description="Helical" evidence="1">
    <location>
        <begin position="233"/>
        <end position="253"/>
    </location>
</feature>
<evidence type="ECO:0000313" key="4">
    <source>
        <dbReference type="Proteomes" id="UP000533306"/>
    </source>
</evidence>
<comment type="caution">
    <text evidence="3">The sequence shown here is derived from an EMBL/GenBank/DDBJ whole genome shotgun (WGS) entry which is preliminary data.</text>
</comment>
<keyword evidence="4" id="KW-1185">Reference proteome</keyword>
<dbReference type="Proteomes" id="UP000533306">
    <property type="component" value="Unassembled WGS sequence"/>
</dbReference>
<feature type="transmembrane region" description="Helical" evidence="1">
    <location>
        <begin position="50"/>
        <end position="71"/>
    </location>
</feature>
<feature type="transmembrane region" description="Helical" evidence="1">
    <location>
        <begin position="138"/>
        <end position="159"/>
    </location>
</feature>
<dbReference type="InterPro" id="IPR026841">
    <property type="entry name" value="Aur1/Ipt1"/>
</dbReference>
<keyword evidence="1" id="KW-1133">Transmembrane helix</keyword>
<evidence type="ECO:0000259" key="2">
    <source>
        <dbReference type="Pfam" id="PF14378"/>
    </source>
</evidence>
<dbReference type="RefSeq" id="WP_183831886.1">
    <property type="nucleotide sequence ID" value="NZ_JACHEU010000002.1"/>
</dbReference>
<dbReference type="AlphaFoldDB" id="A0A7W9VVC5"/>
<feature type="transmembrane region" description="Helical" evidence="1">
    <location>
        <begin position="259"/>
        <end position="278"/>
    </location>
</feature>
<evidence type="ECO:0000313" key="3">
    <source>
        <dbReference type="EMBL" id="MBB6013699.1"/>
    </source>
</evidence>
<keyword evidence="1" id="KW-0472">Membrane</keyword>
<gene>
    <name evidence="3" type="ORF">HNR59_003088</name>
</gene>
<dbReference type="Pfam" id="PF14378">
    <property type="entry name" value="PAP2_3"/>
    <property type="match status" value="1"/>
</dbReference>
<name>A0A7W9VVC5_9HYPH</name>